<evidence type="ECO:0000256" key="1">
    <source>
        <dbReference type="SAM" id="SignalP"/>
    </source>
</evidence>
<keyword evidence="3" id="KW-1185">Reference proteome</keyword>
<evidence type="ECO:0000313" key="3">
    <source>
        <dbReference type="Proteomes" id="UP000324222"/>
    </source>
</evidence>
<comment type="caution">
    <text evidence="2">The sequence shown here is derived from an EMBL/GenBank/DDBJ whole genome shotgun (WGS) entry which is preliminary data.</text>
</comment>
<organism evidence="2 3">
    <name type="scientific">Portunus trituberculatus</name>
    <name type="common">Swimming crab</name>
    <name type="synonym">Neptunus trituberculatus</name>
    <dbReference type="NCBI Taxonomy" id="210409"/>
    <lineage>
        <taxon>Eukaryota</taxon>
        <taxon>Metazoa</taxon>
        <taxon>Ecdysozoa</taxon>
        <taxon>Arthropoda</taxon>
        <taxon>Crustacea</taxon>
        <taxon>Multicrustacea</taxon>
        <taxon>Malacostraca</taxon>
        <taxon>Eumalacostraca</taxon>
        <taxon>Eucarida</taxon>
        <taxon>Decapoda</taxon>
        <taxon>Pleocyemata</taxon>
        <taxon>Brachyura</taxon>
        <taxon>Eubrachyura</taxon>
        <taxon>Portunoidea</taxon>
        <taxon>Portunidae</taxon>
        <taxon>Portuninae</taxon>
        <taxon>Portunus</taxon>
    </lineage>
</organism>
<gene>
    <name evidence="2" type="ORF">E2C01_068002</name>
</gene>
<keyword evidence="1" id="KW-0732">Signal</keyword>
<dbReference type="Proteomes" id="UP000324222">
    <property type="component" value="Unassembled WGS sequence"/>
</dbReference>
<reference evidence="2 3" key="1">
    <citation type="submission" date="2019-05" db="EMBL/GenBank/DDBJ databases">
        <title>Another draft genome of Portunus trituberculatus and its Hox gene families provides insights of decapod evolution.</title>
        <authorList>
            <person name="Jeong J.-H."/>
            <person name="Song I."/>
            <person name="Kim S."/>
            <person name="Choi T."/>
            <person name="Kim D."/>
            <person name="Ryu S."/>
            <person name="Kim W."/>
        </authorList>
    </citation>
    <scope>NUCLEOTIDE SEQUENCE [LARGE SCALE GENOMIC DNA]</scope>
    <source>
        <tissue evidence="2">Muscle</tissue>
    </source>
</reference>
<feature type="chain" id="PRO_5022929527" evidence="1">
    <location>
        <begin position="20"/>
        <end position="294"/>
    </location>
</feature>
<dbReference type="AlphaFoldDB" id="A0A5B7HVE0"/>
<dbReference type="EMBL" id="VSRR010037254">
    <property type="protein sequence ID" value="MPC73666.1"/>
    <property type="molecule type" value="Genomic_DNA"/>
</dbReference>
<proteinExistence type="predicted"/>
<feature type="signal peptide" evidence="1">
    <location>
        <begin position="1"/>
        <end position="19"/>
    </location>
</feature>
<evidence type="ECO:0000313" key="2">
    <source>
        <dbReference type="EMBL" id="MPC73666.1"/>
    </source>
</evidence>
<sequence>MNLLCLVACSLLVWDRVTAKPPPLDVIAEELQLATAEILVTGPGKESFIYNFPNPAFRVTEGTTVSVFGVKTAGNFKLWLYSFEDNPNPEPFTIAKSEKGWKVQYGSASHKYEDLFEMPKHKFVWFLIERTNDYLALYRAGEAKPVLTAGNKVLKTNLNFNTLQKFKVSSKEEARWDFLGYQYEKQPVTNATKYPFLESVVQKIKKAYREVISHLKRCEYADANVSGATSENNARFFLTLFISRNCQDKKILVQLRDMSVRYKTILLIAGVEPPAAPSDDKCKAFIMDKKSLRL</sequence>
<protein>
    <submittedName>
        <fullName evidence="2">Uncharacterized protein</fullName>
    </submittedName>
</protein>
<name>A0A5B7HVE0_PORTR</name>
<accession>A0A5B7HVE0</accession>